<dbReference type="Proteomes" id="UP001159428">
    <property type="component" value="Unassembled WGS sequence"/>
</dbReference>
<gene>
    <name evidence="3" type="ORF">PMEA_00019714</name>
</gene>
<protein>
    <recommendedName>
        <fullName evidence="2">OTU domain-containing protein</fullName>
    </recommendedName>
</protein>
<dbReference type="PANTHER" id="PTHR47508">
    <property type="entry name" value="SAM DOMAIN-CONTAINING PROTEIN-RELATED"/>
    <property type="match status" value="1"/>
</dbReference>
<dbReference type="InterPro" id="IPR003323">
    <property type="entry name" value="OTU_dom"/>
</dbReference>
<dbReference type="SUPFAM" id="SSF53756">
    <property type="entry name" value="UDP-Glycosyltransferase/glycogen phosphorylase"/>
    <property type="match status" value="1"/>
</dbReference>
<evidence type="ECO:0000259" key="2">
    <source>
        <dbReference type="PROSITE" id="PS50802"/>
    </source>
</evidence>
<feature type="region of interest" description="Disordered" evidence="1">
    <location>
        <begin position="163"/>
        <end position="184"/>
    </location>
</feature>
<dbReference type="InterPro" id="IPR038765">
    <property type="entry name" value="Papain-like_cys_pep_sf"/>
</dbReference>
<dbReference type="Gene3D" id="1.10.10.10">
    <property type="entry name" value="Winged helix-like DNA-binding domain superfamily/Winged helix DNA-binding domain"/>
    <property type="match status" value="1"/>
</dbReference>
<evidence type="ECO:0000313" key="3">
    <source>
        <dbReference type="EMBL" id="CAH3141443.1"/>
    </source>
</evidence>
<dbReference type="Gene3D" id="3.40.50.2000">
    <property type="entry name" value="Glycogen Phosphorylase B"/>
    <property type="match status" value="1"/>
</dbReference>
<dbReference type="CDD" id="cd03801">
    <property type="entry name" value="GT4_PimA-like"/>
    <property type="match status" value="1"/>
</dbReference>
<dbReference type="Pfam" id="PF02338">
    <property type="entry name" value="OTU"/>
    <property type="match status" value="1"/>
</dbReference>
<feature type="non-terminal residue" evidence="3">
    <location>
        <position position="1"/>
    </location>
</feature>
<feature type="region of interest" description="Disordered" evidence="1">
    <location>
        <begin position="128"/>
        <end position="148"/>
    </location>
</feature>
<name>A0AAU9XA58_9CNID</name>
<dbReference type="SUPFAM" id="SSF52540">
    <property type="entry name" value="P-loop containing nucleoside triphosphate hydrolases"/>
    <property type="match status" value="1"/>
</dbReference>
<dbReference type="EMBL" id="CALNXJ010000035">
    <property type="protein sequence ID" value="CAH3141443.1"/>
    <property type="molecule type" value="Genomic_DNA"/>
</dbReference>
<feature type="domain" description="OTU" evidence="2">
    <location>
        <begin position="1201"/>
        <end position="1334"/>
    </location>
</feature>
<dbReference type="Gene3D" id="3.90.70.80">
    <property type="match status" value="1"/>
</dbReference>
<dbReference type="PROSITE" id="PS50802">
    <property type="entry name" value="OTU"/>
    <property type="match status" value="1"/>
</dbReference>
<accession>A0AAU9XA58</accession>
<evidence type="ECO:0000256" key="1">
    <source>
        <dbReference type="SAM" id="MobiDB-lite"/>
    </source>
</evidence>
<comment type="caution">
    <text evidence="3">The sequence shown here is derived from an EMBL/GenBank/DDBJ whole genome shotgun (WGS) entry which is preliminary data.</text>
</comment>
<organism evidence="3 4">
    <name type="scientific">Pocillopora meandrina</name>
    <dbReference type="NCBI Taxonomy" id="46732"/>
    <lineage>
        <taxon>Eukaryota</taxon>
        <taxon>Metazoa</taxon>
        <taxon>Cnidaria</taxon>
        <taxon>Anthozoa</taxon>
        <taxon>Hexacorallia</taxon>
        <taxon>Scleractinia</taxon>
        <taxon>Astrocoeniina</taxon>
        <taxon>Pocilloporidae</taxon>
        <taxon>Pocillopora</taxon>
    </lineage>
</organism>
<dbReference type="PANTHER" id="PTHR47508:SF1">
    <property type="entry name" value="NON-SPECIFIC SERINE_THREONINE PROTEIN KINASE"/>
    <property type="match status" value="1"/>
</dbReference>
<dbReference type="Pfam" id="PF20706">
    <property type="entry name" value="GT4-conflict"/>
    <property type="match status" value="1"/>
</dbReference>
<keyword evidence="4" id="KW-1185">Reference proteome</keyword>
<reference evidence="3 4" key="1">
    <citation type="submission" date="2022-05" db="EMBL/GenBank/DDBJ databases">
        <authorList>
            <consortium name="Genoscope - CEA"/>
            <person name="William W."/>
        </authorList>
    </citation>
    <scope>NUCLEOTIDE SEQUENCE [LARGE SCALE GENOMIC DNA]</scope>
</reference>
<dbReference type="InterPro" id="IPR027417">
    <property type="entry name" value="P-loop_NTPase"/>
</dbReference>
<dbReference type="CDD" id="cd22758">
    <property type="entry name" value="OTU_232R-like"/>
    <property type="match status" value="1"/>
</dbReference>
<dbReference type="Gene3D" id="3.40.50.300">
    <property type="entry name" value="P-loop containing nucleotide triphosphate hydrolases"/>
    <property type="match status" value="1"/>
</dbReference>
<proteinExistence type="predicted"/>
<sequence length="1348" mass="152377">FPSLAAVAPREILAQGHSARLVYEEALRDGFVNVYRGRIVLVGQDRAGKISLKKTLLGLPFNLKEQSTDGIEIVPTKFEIEVEQIKNWRPSCANKSSFSDCLEYTMGVAKLLATERYHMIVGDEKEDSEIKSVRAQPKEEHRVESGEELHTKHVADEVSVFEDSTTEFPHRSGPLSEVHEGDSLSTNSKLAVSTTALPNAVEKRADELLRNMIVEGVDADSAYIEKGSTIAADVWDFAGQHVYYAAHSVFLSSRAVYIVVHNLNKPLNAQAQPCVRQGTHEVPLENPNNETNLENLLSWLGTVHNMRPTGEEMVETPNVLPYLRPPVFIVGTHADKPYEDTKDVTSKILREISSKEYGKHVIRPFFYIDNTRGHKSFAGKFRNFFKRILEVLRQEPYMGEKIPVRWFNFEKVIEALVAENVYHSNTAHLQTYAKDVCFIEDDEQFHTMLNFYHDLGLIVKHRSTVILKAQWLISLFKKLITIPAFKKADPVHSKYWLQLERSGVLRMELVDHIFSPLIQQGVKKEDILDMMEQFGLIAKYSPSPADVNYFVPCQLRSSPEELCKMKPSSTDPCPLYLHFQEGFVPHGFFTRFVSKSVAWCGANGSSQPPKLYQNGAWFILEERVIHDMIMICKKKFIKILLRQRIKKNVVAVSNSTLVEVARGVRLFMESTLENMSQEFPYLSKMQHEFCVECPYCQQSGRKCVNHNQVSCREDDCLHLLELRQGQDLICMESMSNEVLTVPGQDRWLLNQDLAPSEIRTSQVASVRGHPAKCHKTLKVTLLANEWNSSRGGLSTINRHLAILMAERNEVEVTLLVPQYACSEEEKRDAESHKIVIKEAERRPGYDPLDWLSFPPKELIIDVVLGHGAKLGKQAQIIRESHSCQWVQVVHTAPEELGMFKNYPRAIAKGEEKTTAEVDLCKLANLVVAVGPKLMEAYSAYLGSCGKQQDIMSFTPGTFKEFSTLNHASVDSVKFKVLIFGRGDPEDFGLKGYDIAAKAVAELKDNSYHLIFVGAPDGKQEAVAQEFLRNGISKRQLTVRTFLPSKEKLKDCFREVDLCIMPSRTEGFGLTALEALSAGLPILVSGNSGFGDALRAVPFGTSFVVDSEDPKVWAEAIDGVRKMKRSPRLQGIERLRTSYEKQFSWEKQCDLLVDLMWNKVHGVGMLQRTLQNLQRMQLCVSMVNDSTTLTEKLATIASDKGFRISDNQGSGNCMFHALSEQLETVKRIKIQHGQLRQSLVQYLRENPKLPDGTDLRHFVHEHETWADYLTYMEQDGAWGDHLILCAAANCFKTCIHVVSSIHNDVDIRPHGAVEESKPLVLGHIHEVHYVSLQPIQGKSGKAQYTYFSI</sequence>
<dbReference type="InterPro" id="IPR036388">
    <property type="entry name" value="WH-like_DNA-bd_sf"/>
</dbReference>
<evidence type="ECO:0000313" key="4">
    <source>
        <dbReference type="Proteomes" id="UP001159428"/>
    </source>
</evidence>
<dbReference type="SUPFAM" id="SSF54001">
    <property type="entry name" value="Cysteine proteinases"/>
    <property type="match status" value="1"/>
</dbReference>
<dbReference type="Gene3D" id="3.30.70.1390">
    <property type="entry name" value="ROC domain from the Parkinson's disease-associated leucine-rich repeat kinase 2"/>
    <property type="match status" value="1"/>
</dbReference>